<accession>A0AAV3Z427</accession>
<reference evidence="1 2" key="1">
    <citation type="journal article" date="2021" name="Elife">
        <title>Chloroplast acquisition without the gene transfer in kleptoplastic sea slugs, Plakobranchus ocellatus.</title>
        <authorList>
            <person name="Maeda T."/>
            <person name="Takahashi S."/>
            <person name="Yoshida T."/>
            <person name="Shimamura S."/>
            <person name="Takaki Y."/>
            <person name="Nagai Y."/>
            <person name="Toyoda A."/>
            <person name="Suzuki Y."/>
            <person name="Arimoto A."/>
            <person name="Ishii H."/>
            <person name="Satoh N."/>
            <person name="Nishiyama T."/>
            <person name="Hasebe M."/>
            <person name="Maruyama T."/>
            <person name="Minagawa J."/>
            <person name="Obokata J."/>
            <person name="Shigenobu S."/>
        </authorList>
    </citation>
    <scope>NUCLEOTIDE SEQUENCE [LARGE SCALE GENOMIC DNA]</scope>
</reference>
<dbReference type="Proteomes" id="UP000735302">
    <property type="component" value="Unassembled WGS sequence"/>
</dbReference>
<name>A0AAV3Z427_9GAST</name>
<dbReference type="AlphaFoldDB" id="A0AAV3Z427"/>
<dbReference type="EMBL" id="BLXT01001881">
    <property type="protein sequence ID" value="GFN88748.1"/>
    <property type="molecule type" value="Genomic_DNA"/>
</dbReference>
<protein>
    <submittedName>
        <fullName evidence="1">Uncharacterized protein</fullName>
    </submittedName>
</protein>
<gene>
    <name evidence="1" type="ORF">PoB_001525400</name>
</gene>
<proteinExistence type="predicted"/>
<keyword evidence="2" id="KW-1185">Reference proteome</keyword>
<evidence type="ECO:0000313" key="2">
    <source>
        <dbReference type="Proteomes" id="UP000735302"/>
    </source>
</evidence>
<sequence length="115" mass="12849">MLSLYYAEGRGHQLLAYRSCSSLNQVPLQRPVMNKEKARGTSWAMIRQSIVLSYSSDKKAGDARTPILLLPRPIFTVRGISIKKSLSLPFIFRCAVNGNPLESGNYSFVCKPLND</sequence>
<evidence type="ECO:0000313" key="1">
    <source>
        <dbReference type="EMBL" id="GFN88748.1"/>
    </source>
</evidence>
<comment type="caution">
    <text evidence="1">The sequence shown here is derived from an EMBL/GenBank/DDBJ whole genome shotgun (WGS) entry which is preliminary data.</text>
</comment>
<organism evidence="1 2">
    <name type="scientific">Plakobranchus ocellatus</name>
    <dbReference type="NCBI Taxonomy" id="259542"/>
    <lineage>
        <taxon>Eukaryota</taxon>
        <taxon>Metazoa</taxon>
        <taxon>Spiralia</taxon>
        <taxon>Lophotrochozoa</taxon>
        <taxon>Mollusca</taxon>
        <taxon>Gastropoda</taxon>
        <taxon>Heterobranchia</taxon>
        <taxon>Euthyneura</taxon>
        <taxon>Panpulmonata</taxon>
        <taxon>Sacoglossa</taxon>
        <taxon>Placobranchoidea</taxon>
        <taxon>Plakobranchidae</taxon>
        <taxon>Plakobranchus</taxon>
    </lineage>
</organism>